<dbReference type="RefSeq" id="WP_066541053.1">
    <property type="nucleotide sequence ID" value="NZ_CP021422.1"/>
</dbReference>
<sequence>MAVECDATGFHTMESRLELTGRVTQVRRAVKENVVGNSRLDFASILPAPAHLPVDVPDMKPYAGYAARLFLQDFLCGKGLDTKAMLREEREYLDRHKEVKAGPYLRGKELFLQGFRNVTKEGFYYFCHLTRPFSGFAAFWCLEEAFASCHHDPESFLALIASHEEAYLKERGNTISMARWEDSRERFRQAFRPDSPAFQAFLADLWGVAAGPENCSCVYTLDYAAHLAFTTEGGIPHKVLDALARKYPGLIVIHYWNDTECPEICGCETYHYSRDAVA</sequence>
<gene>
    <name evidence="1" type="ORF">ADH66_10595</name>
    <name evidence="2" type="ORF">I5Q82_00900</name>
</gene>
<accession>A0A1Z2XRL7</accession>
<dbReference type="EMBL" id="CP065321">
    <property type="protein sequence ID" value="QQR30338.1"/>
    <property type="molecule type" value="Genomic_DNA"/>
</dbReference>
<reference evidence="1" key="1">
    <citation type="journal article" date="2017" name="Genome Announc.">
        <title>High-Quality Whole-Genome Sequences of the Oligo-Mouse-Microbiota Bacterial Community.</title>
        <authorList>
            <person name="Garzetti D."/>
            <person name="Brugiroux S."/>
            <person name="Bunk B."/>
            <person name="Pukall R."/>
            <person name="McCoy K.D."/>
            <person name="Macpherson A.J."/>
            <person name="Stecher B."/>
        </authorList>
    </citation>
    <scope>NUCLEOTIDE SEQUENCE</scope>
    <source>
        <strain evidence="1">KB18</strain>
    </source>
</reference>
<name>A0A1Z2XRL7_9FIRM</name>
<dbReference type="Proteomes" id="UP000196710">
    <property type="component" value="Chromosome"/>
</dbReference>
<evidence type="ECO:0000313" key="3">
    <source>
        <dbReference type="Proteomes" id="UP000196710"/>
    </source>
</evidence>
<proteinExistence type="predicted"/>
<organism evidence="2 4">
    <name type="scientific">Acutalibacter muris</name>
    <dbReference type="NCBI Taxonomy" id="1796620"/>
    <lineage>
        <taxon>Bacteria</taxon>
        <taxon>Bacillati</taxon>
        <taxon>Bacillota</taxon>
        <taxon>Clostridia</taxon>
        <taxon>Eubacteriales</taxon>
        <taxon>Acutalibacteraceae</taxon>
        <taxon>Acutalibacter</taxon>
    </lineage>
</organism>
<reference evidence="3" key="2">
    <citation type="submission" date="2017-05" db="EMBL/GenBank/DDBJ databases">
        <title>Improved OligoMM genomes.</title>
        <authorList>
            <person name="Garzetti D."/>
        </authorList>
    </citation>
    <scope>NUCLEOTIDE SEQUENCE [LARGE SCALE GENOMIC DNA]</scope>
    <source>
        <strain evidence="3">KB18</strain>
    </source>
</reference>
<evidence type="ECO:0000313" key="1">
    <source>
        <dbReference type="EMBL" id="ASB41060.1"/>
    </source>
</evidence>
<dbReference type="EMBL" id="CP021422">
    <property type="protein sequence ID" value="ASB41060.1"/>
    <property type="molecule type" value="Genomic_DNA"/>
</dbReference>
<keyword evidence="3" id="KW-1185">Reference proteome</keyword>
<evidence type="ECO:0000313" key="2">
    <source>
        <dbReference type="EMBL" id="QQR30338.1"/>
    </source>
</evidence>
<reference evidence="2 4" key="3">
    <citation type="submission" date="2020-11" db="EMBL/GenBank/DDBJ databases">
        <title>Closed and high quality bacterial genomes of the OMM12 community.</title>
        <authorList>
            <person name="Marbouty M."/>
            <person name="Lamy-Besnier Q."/>
            <person name="Debarbieux L."/>
            <person name="Koszul R."/>
        </authorList>
    </citation>
    <scope>NUCLEOTIDE SEQUENCE [LARGE SCALE GENOMIC DNA]</scope>
    <source>
        <strain evidence="2 4">KB18</strain>
    </source>
</reference>
<dbReference type="KEGG" id="amur:ADH66_10595"/>
<protein>
    <submittedName>
        <fullName evidence="2">Uncharacterized protein</fullName>
    </submittedName>
</protein>
<dbReference type="Proteomes" id="UP000596035">
    <property type="component" value="Chromosome"/>
</dbReference>
<dbReference type="AlphaFoldDB" id="A0A1Z2XRL7"/>
<evidence type="ECO:0000313" key="4">
    <source>
        <dbReference type="Proteomes" id="UP000596035"/>
    </source>
</evidence>